<dbReference type="WBParaSite" id="nRc.2.0.1.t30393-RA">
    <property type="protein sequence ID" value="nRc.2.0.1.t30393-RA"/>
    <property type="gene ID" value="nRc.2.0.1.g30393"/>
</dbReference>
<sequence length="80" mass="8595">METVCGQPGASSESMVTTFSAAREASVIRKGPMKSGWILLALGVLVRRTRSLTAKLRFRALRSKYSLLTAAAISSHSRGL</sequence>
<dbReference type="Proteomes" id="UP000887565">
    <property type="component" value="Unplaced"/>
</dbReference>
<protein>
    <submittedName>
        <fullName evidence="2">Uncharacterized protein</fullName>
    </submittedName>
</protein>
<keyword evidence="1" id="KW-1185">Reference proteome</keyword>
<dbReference type="AlphaFoldDB" id="A0A915JWD6"/>
<evidence type="ECO:0000313" key="2">
    <source>
        <dbReference type="WBParaSite" id="nRc.2.0.1.t30393-RA"/>
    </source>
</evidence>
<name>A0A915JWD6_ROMCU</name>
<accession>A0A915JWD6</accession>
<proteinExistence type="predicted"/>
<organism evidence="1 2">
    <name type="scientific">Romanomermis culicivorax</name>
    <name type="common">Nematode worm</name>
    <dbReference type="NCBI Taxonomy" id="13658"/>
    <lineage>
        <taxon>Eukaryota</taxon>
        <taxon>Metazoa</taxon>
        <taxon>Ecdysozoa</taxon>
        <taxon>Nematoda</taxon>
        <taxon>Enoplea</taxon>
        <taxon>Dorylaimia</taxon>
        <taxon>Mermithida</taxon>
        <taxon>Mermithoidea</taxon>
        <taxon>Mermithidae</taxon>
        <taxon>Romanomermis</taxon>
    </lineage>
</organism>
<evidence type="ECO:0000313" key="1">
    <source>
        <dbReference type="Proteomes" id="UP000887565"/>
    </source>
</evidence>
<reference evidence="2" key="1">
    <citation type="submission" date="2022-11" db="UniProtKB">
        <authorList>
            <consortium name="WormBaseParasite"/>
        </authorList>
    </citation>
    <scope>IDENTIFICATION</scope>
</reference>